<evidence type="ECO:0000313" key="2">
    <source>
        <dbReference type="EMBL" id="MFC6669142.1"/>
    </source>
</evidence>
<feature type="domain" description="GST C-terminal" evidence="1">
    <location>
        <begin position="1"/>
        <end position="63"/>
    </location>
</feature>
<dbReference type="SUPFAM" id="SSF47616">
    <property type="entry name" value="GST C-terminal domain-like"/>
    <property type="match status" value="1"/>
</dbReference>
<dbReference type="InterPro" id="IPR036282">
    <property type="entry name" value="Glutathione-S-Trfase_C_sf"/>
</dbReference>
<dbReference type="PROSITE" id="PS50405">
    <property type="entry name" value="GST_CTER"/>
    <property type="match status" value="1"/>
</dbReference>
<dbReference type="Gene3D" id="1.20.1050.10">
    <property type="match status" value="1"/>
</dbReference>
<organism evidence="2 3">
    <name type="scientific">Marinobacterium aestuariivivens</name>
    <dbReference type="NCBI Taxonomy" id="1698799"/>
    <lineage>
        <taxon>Bacteria</taxon>
        <taxon>Pseudomonadati</taxon>
        <taxon>Pseudomonadota</taxon>
        <taxon>Gammaproteobacteria</taxon>
        <taxon>Oceanospirillales</taxon>
        <taxon>Oceanospirillaceae</taxon>
        <taxon>Marinobacterium</taxon>
    </lineage>
</organism>
<sequence length="63" mass="7646">MLDKQLTGRDFVADDLSIADFAIYPWCARYEFQEIDPERYPNVRDYMKRMEHIEFVQRGMQVP</sequence>
<gene>
    <name evidence="2" type="ORF">ACFQDL_02710</name>
</gene>
<dbReference type="InterPro" id="IPR010987">
    <property type="entry name" value="Glutathione-S-Trfase_C-like"/>
</dbReference>
<evidence type="ECO:0000313" key="3">
    <source>
        <dbReference type="Proteomes" id="UP001596422"/>
    </source>
</evidence>
<dbReference type="PANTHER" id="PTHR44051">
    <property type="entry name" value="GLUTATHIONE S-TRANSFERASE-RELATED"/>
    <property type="match status" value="1"/>
</dbReference>
<dbReference type="Proteomes" id="UP001596422">
    <property type="component" value="Unassembled WGS sequence"/>
</dbReference>
<accession>A0ABW1ZTS7</accession>
<comment type="caution">
    <text evidence="2">The sequence shown here is derived from an EMBL/GenBank/DDBJ whole genome shotgun (WGS) entry which is preliminary data.</text>
</comment>
<dbReference type="PANTHER" id="PTHR44051:SF8">
    <property type="entry name" value="GLUTATHIONE S-TRANSFERASE GSTA"/>
    <property type="match status" value="1"/>
</dbReference>
<proteinExistence type="predicted"/>
<dbReference type="EMBL" id="JBHSWE010000001">
    <property type="protein sequence ID" value="MFC6669142.1"/>
    <property type="molecule type" value="Genomic_DNA"/>
</dbReference>
<dbReference type="Pfam" id="PF13410">
    <property type="entry name" value="GST_C_2"/>
    <property type="match status" value="1"/>
</dbReference>
<dbReference type="RefSeq" id="WP_379907721.1">
    <property type="nucleotide sequence ID" value="NZ_JBHSWE010000001.1"/>
</dbReference>
<keyword evidence="3" id="KW-1185">Reference proteome</keyword>
<protein>
    <submittedName>
        <fullName evidence="2">Glutathione S-transferase C-terminal domain-containing protein</fullName>
    </submittedName>
</protein>
<name>A0ABW1ZTS7_9GAMM</name>
<reference evidence="3" key="1">
    <citation type="journal article" date="2019" name="Int. J. Syst. Evol. Microbiol.">
        <title>The Global Catalogue of Microorganisms (GCM) 10K type strain sequencing project: providing services to taxonomists for standard genome sequencing and annotation.</title>
        <authorList>
            <consortium name="The Broad Institute Genomics Platform"/>
            <consortium name="The Broad Institute Genome Sequencing Center for Infectious Disease"/>
            <person name="Wu L."/>
            <person name="Ma J."/>
        </authorList>
    </citation>
    <scope>NUCLEOTIDE SEQUENCE [LARGE SCALE GENOMIC DNA]</scope>
    <source>
        <strain evidence="3">NBRC 111756</strain>
    </source>
</reference>
<evidence type="ECO:0000259" key="1">
    <source>
        <dbReference type="PROSITE" id="PS50405"/>
    </source>
</evidence>